<name>A0A1H2NF06_9ACTN</name>
<dbReference type="PANTHER" id="PTHR30055:SF238">
    <property type="entry name" value="MYCOFACTOCIN BIOSYNTHESIS TRANSCRIPTIONAL REGULATOR MFTR-RELATED"/>
    <property type="match status" value="1"/>
</dbReference>
<dbReference type="Proteomes" id="UP000198825">
    <property type="component" value="Chromosome I"/>
</dbReference>
<protein>
    <submittedName>
        <fullName evidence="6">DNA-binding transcriptional regulator, AcrR family</fullName>
    </submittedName>
</protein>
<dbReference type="AlphaFoldDB" id="A0A1H2NF06"/>
<dbReference type="InterPro" id="IPR009057">
    <property type="entry name" value="Homeodomain-like_sf"/>
</dbReference>
<dbReference type="InterPro" id="IPR023772">
    <property type="entry name" value="DNA-bd_HTH_TetR-type_CS"/>
</dbReference>
<dbReference type="STRING" id="546874.SAMN04488544_3905"/>
<dbReference type="SUPFAM" id="SSF46689">
    <property type="entry name" value="Homeodomain-like"/>
    <property type="match status" value="1"/>
</dbReference>
<proteinExistence type="predicted"/>
<dbReference type="Gene3D" id="1.10.357.10">
    <property type="entry name" value="Tetracycline Repressor, domain 2"/>
    <property type="match status" value="1"/>
</dbReference>
<dbReference type="RefSeq" id="WP_091078379.1">
    <property type="nucleotide sequence ID" value="NZ_LT629799.1"/>
</dbReference>
<dbReference type="PROSITE" id="PS50977">
    <property type="entry name" value="HTH_TETR_2"/>
    <property type="match status" value="1"/>
</dbReference>
<dbReference type="Pfam" id="PF00440">
    <property type="entry name" value="TetR_N"/>
    <property type="match status" value="1"/>
</dbReference>
<dbReference type="PANTHER" id="PTHR30055">
    <property type="entry name" value="HTH-TYPE TRANSCRIPTIONAL REGULATOR RUTR"/>
    <property type="match status" value="1"/>
</dbReference>
<dbReference type="PROSITE" id="PS01081">
    <property type="entry name" value="HTH_TETR_1"/>
    <property type="match status" value="1"/>
</dbReference>
<evidence type="ECO:0000256" key="3">
    <source>
        <dbReference type="ARBA" id="ARBA00023163"/>
    </source>
</evidence>
<organism evidence="6 7">
    <name type="scientific">Microlunatus sagamiharensis</name>
    <dbReference type="NCBI Taxonomy" id="546874"/>
    <lineage>
        <taxon>Bacteria</taxon>
        <taxon>Bacillati</taxon>
        <taxon>Actinomycetota</taxon>
        <taxon>Actinomycetes</taxon>
        <taxon>Propionibacteriales</taxon>
        <taxon>Propionibacteriaceae</taxon>
        <taxon>Microlunatus</taxon>
    </lineage>
</organism>
<keyword evidence="2 4" id="KW-0238">DNA-binding</keyword>
<dbReference type="EMBL" id="LT629799">
    <property type="protein sequence ID" value="SDV04049.1"/>
    <property type="molecule type" value="Genomic_DNA"/>
</dbReference>
<evidence type="ECO:0000256" key="1">
    <source>
        <dbReference type="ARBA" id="ARBA00023015"/>
    </source>
</evidence>
<keyword evidence="3" id="KW-0804">Transcription</keyword>
<keyword evidence="1" id="KW-0805">Transcription regulation</keyword>
<keyword evidence="7" id="KW-1185">Reference proteome</keyword>
<feature type="DNA-binding region" description="H-T-H motif" evidence="4">
    <location>
        <begin position="29"/>
        <end position="48"/>
    </location>
</feature>
<reference evidence="7" key="1">
    <citation type="submission" date="2016-10" db="EMBL/GenBank/DDBJ databases">
        <authorList>
            <person name="Varghese N."/>
            <person name="Submissions S."/>
        </authorList>
    </citation>
    <scope>NUCLEOTIDE SEQUENCE [LARGE SCALE GENOMIC DNA]</scope>
    <source>
        <strain evidence="7">DSM 21743</strain>
    </source>
</reference>
<evidence type="ECO:0000256" key="4">
    <source>
        <dbReference type="PROSITE-ProRule" id="PRU00335"/>
    </source>
</evidence>
<gene>
    <name evidence="6" type="ORF">SAMN04488544_3905</name>
</gene>
<dbReference type="InterPro" id="IPR050109">
    <property type="entry name" value="HTH-type_TetR-like_transc_reg"/>
</dbReference>
<dbReference type="GO" id="GO:0003700">
    <property type="term" value="F:DNA-binding transcription factor activity"/>
    <property type="evidence" value="ECO:0007669"/>
    <property type="project" value="TreeGrafter"/>
</dbReference>
<dbReference type="GO" id="GO:0000976">
    <property type="term" value="F:transcription cis-regulatory region binding"/>
    <property type="evidence" value="ECO:0007669"/>
    <property type="project" value="TreeGrafter"/>
</dbReference>
<evidence type="ECO:0000313" key="6">
    <source>
        <dbReference type="EMBL" id="SDV04049.1"/>
    </source>
</evidence>
<sequence>MGRWQPDARTRLERAGLELFEERGYEATTVADIAAVAGLTERTFFRHFADKREVLFSGSTVLAEVMSQAVAEAPADATPSEAVRAGLAASASFFDDRRAHAGRRQAVVAGNPVLLERELMKMATLTDALAGALRGRGVAEPAATLAAEVGVLVFRVGFGRWLEEDRPMGEVFDETYAAVGAASV</sequence>
<accession>A0A1H2NF06</accession>
<feature type="domain" description="HTH tetR-type" evidence="5">
    <location>
        <begin position="6"/>
        <end position="66"/>
    </location>
</feature>
<evidence type="ECO:0000259" key="5">
    <source>
        <dbReference type="PROSITE" id="PS50977"/>
    </source>
</evidence>
<evidence type="ECO:0000313" key="7">
    <source>
        <dbReference type="Proteomes" id="UP000198825"/>
    </source>
</evidence>
<dbReference type="OrthoDB" id="4746440at2"/>
<dbReference type="InterPro" id="IPR001647">
    <property type="entry name" value="HTH_TetR"/>
</dbReference>
<evidence type="ECO:0000256" key="2">
    <source>
        <dbReference type="ARBA" id="ARBA00023125"/>
    </source>
</evidence>
<dbReference type="PRINTS" id="PR00455">
    <property type="entry name" value="HTHTETR"/>
</dbReference>